<keyword evidence="3" id="KW-1185">Reference proteome</keyword>
<organism evidence="2 3">
    <name type="scientific">Ligilactobacillus apodemi DSM 16634 = JCM 16172</name>
    <dbReference type="NCBI Taxonomy" id="1423724"/>
    <lineage>
        <taxon>Bacteria</taxon>
        <taxon>Bacillati</taxon>
        <taxon>Bacillota</taxon>
        <taxon>Bacilli</taxon>
        <taxon>Lactobacillales</taxon>
        <taxon>Lactobacillaceae</taxon>
        <taxon>Ligilactobacillus</taxon>
    </lineage>
</organism>
<evidence type="ECO:0000313" key="3">
    <source>
        <dbReference type="Proteomes" id="UP000051324"/>
    </source>
</evidence>
<feature type="signal peptide" evidence="1">
    <location>
        <begin position="1"/>
        <end position="23"/>
    </location>
</feature>
<evidence type="ECO:0000256" key="1">
    <source>
        <dbReference type="SAM" id="SignalP"/>
    </source>
</evidence>
<dbReference type="AlphaFoldDB" id="A0A0R1TPI8"/>
<dbReference type="Proteomes" id="UP000051324">
    <property type="component" value="Unassembled WGS sequence"/>
</dbReference>
<sequence length="139" mass="15302">MGKNKLSLWLLVVVISGISGCSASEHVTKVKSSSKSAKIFKLKPEDQKKEANIKDLYAKNGIKIEISAFRDGYQITPSTVSLLENLRNNDQNGYIHNTLIPISQNISQVSGAKLYVKANDPNSVLLAICVKGKCSYRLY</sequence>
<dbReference type="OrthoDB" id="2325097at2"/>
<reference evidence="2 3" key="1">
    <citation type="journal article" date="2015" name="Genome Announc.">
        <title>Expanding the biotechnology potential of lactobacilli through comparative genomics of 213 strains and associated genera.</title>
        <authorList>
            <person name="Sun Z."/>
            <person name="Harris H.M."/>
            <person name="McCann A."/>
            <person name="Guo C."/>
            <person name="Argimon S."/>
            <person name="Zhang W."/>
            <person name="Yang X."/>
            <person name="Jeffery I.B."/>
            <person name="Cooney J.C."/>
            <person name="Kagawa T.F."/>
            <person name="Liu W."/>
            <person name="Song Y."/>
            <person name="Salvetti E."/>
            <person name="Wrobel A."/>
            <person name="Rasinkangas P."/>
            <person name="Parkhill J."/>
            <person name="Rea M.C."/>
            <person name="O'Sullivan O."/>
            <person name="Ritari J."/>
            <person name="Douillard F.P."/>
            <person name="Paul Ross R."/>
            <person name="Yang R."/>
            <person name="Briner A.E."/>
            <person name="Felis G.E."/>
            <person name="de Vos W.M."/>
            <person name="Barrangou R."/>
            <person name="Klaenhammer T.R."/>
            <person name="Caufield P.W."/>
            <person name="Cui Y."/>
            <person name="Zhang H."/>
            <person name="O'Toole P.W."/>
        </authorList>
    </citation>
    <scope>NUCLEOTIDE SEQUENCE [LARGE SCALE GENOMIC DNA]</scope>
    <source>
        <strain evidence="2 3">DSM 16634</strain>
    </source>
</reference>
<dbReference type="PATRIC" id="fig|1423724.4.peg.643"/>
<dbReference type="EMBL" id="AZFT01000053">
    <property type="protein sequence ID" value="KRL83357.1"/>
    <property type="molecule type" value="Genomic_DNA"/>
</dbReference>
<dbReference type="STRING" id="1423724.FC32_GL000607"/>
<evidence type="ECO:0000313" key="2">
    <source>
        <dbReference type="EMBL" id="KRL83357.1"/>
    </source>
</evidence>
<feature type="chain" id="PRO_5006411300" description="Lipoprotein" evidence="1">
    <location>
        <begin position="24"/>
        <end position="139"/>
    </location>
</feature>
<dbReference type="RefSeq" id="WP_025086486.1">
    <property type="nucleotide sequence ID" value="NZ_AZFT01000053.1"/>
</dbReference>
<keyword evidence="1" id="KW-0732">Signal</keyword>
<dbReference type="PROSITE" id="PS51257">
    <property type="entry name" value="PROKAR_LIPOPROTEIN"/>
    <property type="match status" value="1"/>
</dbReference>
<protein>
    <recommendedName>
        <fullName evidence="4">Lipoprotein</fullName>
    </recommendedName>
</protein>
<dbReference type="eggNOG" id="ENOG5030A99">
    <property type="taxonomic scope" value="Bacteria"/>
</dbReference>
<evidence type="ECO:0008006" key="4">
    <source>
        <dbReference type="Google" id="ProtNLM"/>
    </source>
</evidence>
<gene>
    <name evidence="2" type="ORF">FC32_GL000607</name>
</gene>
<comment type="caution">
    <text evidence="2">The sequence shown here is derived from an EMBL/GenBank/DDBJ whole genome shotgun (WGS) entry which is preliminary data.</text>
</comment>
<proteinExistence type="predicted"/>
<name>A0A0R1TPI8_9LACO</name>
<accession>A0A0R1TPI8</accession>